<evidence type="ECO:0000256" key="3">
    <source>
        <dbReference type="ARBA" id="ARBA00022490"/>
    </source>
</evidence>
<feature type="binding site" evidence="10">
    <location>
        <position position="81"/>
    </location>
    <ligand>
        <name>[4Fe-4S] cluster</name>
        <dbReference type="ChEBI" id="CHEBI:49883"/>
        <label>1</label>
    </ligand>
</feature>
<dbReference type="PROSITE" id="PS51918">
    <property type="entry name" value="RADICAL_SAM"/>
    <property type="match status" value="1"/>
</dbReference>
<evidence type="ECO:0000259" key="11">
    <source>
        <dbReference type="PROSITE" id="PS50926"/>
    </source>
</evidence>
<dbReference type="InterPro" id="IPR005839">
    <property type="entry name" value="Methylthiotransferase"/>
</dbReference>
<dbReference type="SFLD" id="SFLDF00274">
    <property type="entry name" value="ribosomal_protein_S12_methylth"/>
    <property type="match status" value="1"/>
</dbReference>
<dbReference type="HAMAP" id="MF_01865">
    <property type="entry name" value="MTTase_RimO"/>
    <property type="match status" value="1"/>
</dbReference>
<dbReference type="RefSeq" id="WP_160719201.1">
    <property type="nucleotide sequence ID" value="NZ_SUMG01000003.1"/>
</dbReference>
<feature type="domain" description="MTTase N-terminal" evidence="12">
    <location>
        <begin position="3"/>
        <end position="118"/>
    </location>
</feature>
<dbReference type="InterPro" id="IPR007197">
    <property type="entry name" value="rSAM"/>
</dbReference>
<dbReference type="Pfam" id="PF18693">
    <property type="entry name" value="TRAM_2"/>
    <property type="match status" value="1"/>
</dbReference>
<dbReference type="InterPro" id="IPR012340">
    <property type="entry name" value="NA-bd_OB-fold"/>
</dbReference>
<comment type="cofactor">
    <cofactor evidence="10">
        <name>[4Fe-4S] cluster</name>
        <dbReference type="ChEBI" id="CHEBI:49883"/>
    </cofactor>
    <text evidence="10">Binds 2 [4Fe-4S] clusters. One cluster is coordinated with 3 cysteines and an exchangeable S-adenosyl-L-methionine.</text>
</comment>
<organism evidence="14 15">
    <name type="scientific">Isachenkonia alkalipeptolytica</name>
    <dbReference type="NCBI Taxonomy" id="2565777"/>
    <lineage>
        <taxon>Bacteria</taxon>
        <taxon>Bacillati</taxon>
        <taxon>Bacillota</taxon>
        <taxon>Clostridia</taxon>
        <taxon>Eubacteriales</taxon>
        <taxon>Clostridiaceae</taxon>
        <taxon>Isachenkonia</taxon>
    </lineage>
</organism>
<dbReference type="InterPro" id="IPR023404">
    <property type="entry name" value="rSAM_horseshoe"/>
</dbReference>
<dbReference type="Pfam" id="PF00919">
    <property type="entry name" value="UPF0004"/>
    <property type="match status" value="1"/>
</dbReference>
<dbReference type="CDD" id="cd01335">
    <property type="entry name" value="Radical_SAM"/>
    <property type="match status" value="1"/>
</dbReference>
<feature type="binding site" evidence="10">
    <location>
        <position position="48"/>
    </location>
    <ligand>
        <name>[4Fe-4S] cluster</name>
        <dbReference type="ChEBI" id="CHEBI:49883"/>
        <label>1</label>
    </ligand>
</feature>
<dbReference type="GO" id="GO:0035597">
    <property type="term" value="F:tRNA-2-methylthio-N(6)-dimethylallyladenosine(37) synthase activity"/>
    <property type="evidence" value="ECO:0007669"/>
    <property type="project" value="UniProtKB-EC"/>
</dbReference>
<dbReference type="FunFam" id="3.40.50.12160:FF:000003">
    <property type="entry name" value="CDK5 regulatory subunit-associated protein 1"/>
    <property type="match status" value="1"/>
</dbReference>
<dbReference type="GO" id="GO:0103039">
    <property type="term" value="F:protein methylthiotransferase activity"/>
    <property type="evidence" value="ECO:0007669"/>
    <property type="project" value="UniProtKB-EC"/>
</dbReference>
<feature type="domain" description="TRAM" evidence="11">
    <location>
        <begin position="374"/>
        <end position="441"/>
    </location>
</feature>
<evidence type="ECO:0000256" key="4">
    <source>
        <dbReference type="ARBA" id="ARBA00022679"/>
    </source>
</evidence>
<evidence type="ECO:0000256" key="10">
    <source>
        <dbReference type="HAMAP-Rule" id="MF_01865"/>
    </source>
</evidence>
<evidence type="ECO:0000259" key="12">
    <source>
        <dbReference type="PROSITE" id="PS51449"/>
    </source>
</evidence>
<proteinExistence type="inferred from homology"/>
<feature type="binding site" evidence="10">
    <location>
        <position position="12"/>
    </location>
    <ligand>
        <name>[4Fe-4S] cluster</name>
        <dbReference type="ChEBI" id="CHEBI:49883"/>
        <label>1</label>
    </ligand>
</feature>
<evidence type="ECO:0000313" key="15">
    <source>
        <dbReference type="Proteomes" id="UP000449710"/>
    </source>
</evidence>
<gene>
    <name evidence="10 14" type="primary">rimO</name>
    <name evidence="14" type="ORF">ISALK_03815</name>
</gene>
<evidence type="ECO:0000259" key="13">
    <source>
        <dbReference type="PROSITE" id="PS51918"/>
    </source>
</evidence>
<dbReference type="PROSITE" id="PS50926">
    <property type="entry name" value="TRAM"/>
    <property type="match status" value="1"/>
</dbReference>
<keyword evidence="4 10" id="KW-0808">Transferase</keyword>
<keyword evidence="3 10" id="KW-0963">Cytoplasm</keyword>
<dbReference type="SFLD" id="SFLDS00029">
    <property type="entry name" value="Radical_SAM"/>
    <property type="match status" value="1"/>
</dbReference>
<evidence type="ECO:0000256" key="1">
    <source>
        <dbReference type="ARBA" id="ARBA00003234"/>
    </source>
</evidence>
<feature type="domain" description="Radical SAM core" evidence="13">
    <location>
        <begin position="141"/>
        <end position="371"/>
    </location>
</feature>
<evidence type="ECO:0000256" key="8">
    <source>
        <dbReference type="ARBA" id="ARBA00023014"/>
    </source>
</evidence>
<dbReference type="InterPro" id="IPR002792">
    <property type="entry name" value="TRAM_dom"/>
</dbReference>
<protein>
    <recommendedName>
        <fullName evidence="10">Ribosomal protein uS12 methylthiotransferase RimO</fullName>
        <shortName evidence="10">uS12 MTTase</shortName>
        <shortName evidence="10">uS12 methylthiotransferase</shortName>
        <ecNumber evidence="10">2.8.4.4</ecNumber>
    </recommendedName>
    <alternativeName>
        <fullName evidence="10">Ribosomal protein uS12 (aspartate-C(3))-methylthiotransferase</fullName>
    </alternativeName>
    <alternativeName>
        <fullName evidence="10">Ribosome maturation factor RimO</fullName>
    </alternativeName>
</protein>
<keyword evidence="15" id="KW-1185">Reference proteome</keyword>
<comment type="subcellular location">
    <subcellularLocation>
        <location evidence="10">Cytoplasm</location>
    </subcellularLocation>
</comment>
<dbReference type="AlphaFoldDB" id="A0AA43XKN8"/>
<dbReference type="NCBIfam" id="TIGR00089">
    <property type="entry name" value="MiaB/RimO family radical SAM methylthiotransferase"/>
    <property type="match status" value="1"/>
</dbReference>
<evidence type="ECO:0000256" key="6">
    <source>
        <dbReference type="ARBA" id="ARBA00022723"/>
    </source>
</evidence>
<comment type="catalytic activity">
    <reaction evidence="10">
        <text>L-aspartate(89)-[ribosomal protein uS12]-hydrogen + (sulfur carrier)-SH + AH2 + 2 S-adenosyl-L-methionine = 3-methylsulfanyl-L-aspartate(89)-[ribosomal protein uS12]-hydrogen + (sulfur carrier)-H + 5'-deoxyadenosine + L-methionine + A + S-adenosyl-L-homocysteine + 2 H(+)</text>
        <dbReference type="Rhea" id="RHEA:37087"/>
        <dbReference type="Rhea" id="RHEA-COMP:10460"/>
        <dbReference type="Rhea" id="RHEA-COMP:10461"/>
        <dbReference type="Rhea" id="RHEA-COMP:14737"/>
        <dbReference type="Rhea" id="RHEA-COMP:14739"/>
        <dbReference type="ChEBI" id="CHEBI:13193"/>
        <dbReference type="ChEBI" id="CHEBI:15378"/>
        <dbReference type="ChEBI" id="CHEBI:17319"/>
        <dbReference type="ChEBI" id="CHEBI:17499"/>
        <dbReference type="ChEBI" id="CHEBI:29917"/>
        <dbReference type="ChEBI" id="CHEBI:29961"/>
        <dbReference type="ChEBI" id="CHEBI:57844"/>
        <dbReference type="ChEBI" id="CHEBI:57856"/>
        <dbReference type="ChEBI" id="CHEBI:59789"/>
        <dbReference type="ChEBI" id="CHEBI:64428"/>
        <dbReference type="ChEBI" id="CHEBI:73599"/>
        <dbReference type="EC" id="2.8.4.4"/>
    </reaction>
</comment>
<dbReference type="PANTHER" id="PTHR43837">
    <property type="entry name" value="RIBOSOMAL PROTEIN S12 METHYLTHIOTRANSFERASE RIMO"/>
    <property type="match status" value="1"/>
</dbReference>
<dbReference type="Proteomes" id="UP000449710">
    <property type="component" value="Unassembled WGS sequence"/>
</dbReference>
<dbReference type="PROSITE" id="PS01278">
    <property type="entry name" value="MTTASE_RADICAL"/>
    <property type="match status" value="1"/>
</dbReference>
<dbReference type="SFLD" id="SFLDG01082">
    <property type="entry name" value="B12-binding_domain_containing"/>
    <property type="match status" value="1"/>
</dbReference>
<accession>A0AA43XKN8</accession>
<keyword evidence="14" id="KW-0689">Ribosomal protein</keyword>
<dbReference type="SMART" id="SM00729">
    <property type="entry name" value="Elp3"/>
    <property type="match status" value="1"/>
</dbReference>
<evidence type="ECO:0000256" key="7">
    <source>
        <dbReference type="ARBA" id="ARBA00023004"/>
    </source>
</evidence>
<feature type="binding site" evidence="10">
    <location>
        <position position="155"/>
    </location>
    <ligand>
        <name>[4Fe-4S] cluster</name>
        <dbReference type="ChEBI" id="CHEBI:49883"/>
        <label>2</label>
        <note>4Fe-4S-S-AdoMet</note>
    </ligand>
</feature>
<dbReference type="PROSITE" id="PS51449">
    <property type="entry name" value="MTTASE_N"/>
    <property type="match status" value="1"/>
</dbReference>
<dbReference type="EC" id="2.8.4.4" evidence="10"/>
<dbReference type="Gene3D" id="2.40.50.140">
    <property type="entry name" value="Nucleic acid-binding proteins"/>
    <property type="match status" value="1"/>
</dbReference>
<dbReference type="Gene3D" id="3.40.50.12160">
    <property type="entry name" value="Methylthiotransferase, N-terminal domain"/>
    <property type="match status" value="1"/>
</dbReference>
<keyword evidence="6 10" id="KW-0479">Metal-binding</keyword>
<reference evidence="14 15" key="1">
    <citation type="submission" date="2019-04" db="EMBL/GenBank/DDBJ databases">
        <title>Isachenkonia alkalipeptolytica gen. nov. sp. nov. a new anaerobic, alkiliphilic organothrophic bacterium capable to reduce synthesized ferrihydrite isolated from a soda lake.</title>
        <authorList>
            <person name="Toshchakov S.V."/>
            <person name="Zavarzina D.G."/>
            <person name="Zhilina T.N."/>
            <person name="Kostrikina N.A."/>
            <person name="Kublanov I.V."/>
        </authorList>
    </citation>
    <scope>NUCLEOTIDE SEQUENCE [LARGE SCALE GENOMIC DNA]</scope>
    <source>
        <strain evidence="14 15">Z-1701</strain>
    </source>
</reference>
<dbReference type="NCBIfam" id="TIGR01125">
    <property type="entry name" value="30S ribosomal protein S12 methylthiotransferase RimO"/>
    <property type="match status" value="1"/>
</dbReference>
<sequence>MALKVYIESLGCSKNLIDSELMLGILQKNGYEITMDQKSAQAIVVNTCGFIEAAKEESINQILKMGALKANGLKTLIVAGCLGERYAKDLLEELPEVNAIVGTGDYERIVEVMNETLEGKRLYYVGNVDKTFEEEHKRVLTTPNHTAYLKISDGCDNLCTYCIIPKLRGKYRSRKMEDILEEAQDLADQGVKEVILIAQDTTRYGIDLYDEFRLPKLLDELQKIEGIQWIRMLYSYPEMITKELIESMKNNAKVCNYLDIPIQHASDSVLKRMNRRTGHQQLRDLIKNLREEIPEIVLRTSLIVGFPGETEEDFEILKDFVKTQKFDRLGAFTYSMEEDTPAFNLPDHLSEDLKEQRQKEIMELQQGISLEKNQNKVGREMQVLIEEDLDQGEYLGRSQGDAPEIDGGVYVTSESPHKPGDIVRVKITGAMEYDLMGESVDENELSE</sequence>
<comment type="function">
    <text evidence="1">Catalyzes the methylthiolation of N6-(dimethylallyl)adenosine (i(6)A), leading to the formation of 2-methylthio-N6-(dimethylallyl)adenosine (ms(2)i(6)A) at position 37 in tRNAs that read codons beginning with uridine.</text>
</comment>
<evidence type="ECO:0000256" key="2">
    <source>
        <dbReference type="ARBA" id="ARBA00022485"/>
    </source>
</evidence>
<dbReference type="GO" id="GO:0046872">
    <property type="term" value="F:metal ion binding"/>
    <property type="evidence" value="ECO:0007669"/>
    <property type="project" value="UniProtKB-KW"/>
</dbReference>
<evidence type="ECO:0000313" key="14">
    <source>
        <dbReference type="EMBL" id="NBG87620.1"/>
    </source>
</evidence>
<dbReference type="GO" id="GO:0035599">
    <property type="term" value="F:aspartic acid methylthiotransferase activity"/>
    <property type="evidence" value="ECO:0007669"/>
    <property type="project" value="TreeGrafter"/>
</dbReference>
<dbReference type="InterPro" id="IPR005840">
    <property type="entry name" value="Ribosomal_uS12_MeSTrfase_RimO"/>
</dbReference>
<dbReference type="GO" id="GO:0051539">
    <property type="term" value="F:4 iron, 4 sulfur cluster binding"/>
    <property type="evidence" value="ECO:0007669"/>
    <property type="project" value="UniProtKB-UniRule"/>
</dbReference>
<dbReference type="Gene3D" id="3.80.30.20">
    <property type="entry name" value="tm_1862 like domain"/>
    <property type="match status" value="1"/>
</dbReference>
<evidence type="ECO:0000256" key="5">
    <source>
        <dbReference type="ARBA" id="ARBA00022691"/>
    </source>
</evidence>
<dbReference type="InterPro" id="IPR020612">
    <property type="entry name" value="Methylthiotransferase_CS"/>
</dbReference>
<comment type="caution">
    <text evidence="14">The sequence shown here is derived from an EMBL/GenBank/DDBJ whole genome shotgun (WGS) entry which is preliminary data.</text>
</comment>
<feature type="binding site" evidence="10">
    <location>
        <position position="159"/>
    </location>
    <ligand>
        <name>[4Fe-4S] cluster</name>
        <dbReference type="ChEBI" id="CHEBI:49883"/>
        <label>2</label>
        <note>4Fe-4S-S-AdoMet</note>
    </ligand>
</feature>
<keyword evidence="7 10" id="KW-0408">Iron</keyword>
<feature type="binding site" evidence="10">
    <location>
        <position position="162"/>
    </location>
    <ligand>
        <name>[4Fe-4S] cluster</name>
        <dbReference type="ChEBI" id="CHEBI:49883"/>
        <label>2</label>
        <note>4Fe-4S-S-AdoMet</note>
    </ligand>
</feature>
<keyword evidence="14" id="KW-0687">Ribonucleoprotein</keyword>
<name>A0AA43XKN8_9CLOT</name>
<dbReference type="InterPro" id="IPR006638">
    <property type="entry name" value="Elp3/MiaA/NifB-like_rSAM"/>
</dbReference>
<comment type="similarity">
    <text evidence="10">Belongs to the methylthiotransferase family. RimO subfamily.</text>
</comment>
<dbReference type="SUPFAM" id="SSF102114">
    <property type="entry name" value="Radical SAM enzymes"/>
    <property type="match status" value="1"/>
</dbReference>
<comment type="catalytic activity">
    <reaction evidence="9">
        <text>N(6)-dimethylallyladenosine(37) in tRNA + (sulfur carrier)-SH + AH2 + 2 S-adenosyl-L-methionine = 2-methylsulfanyl-N(6)-dimethylallyladenosine(37) in tRNA + (sulfur carrier)-H + 5'-deoxyadenosine + L-methionine + A + S-adenosyl-L-homocysteine + 2 H(+)</text>
        <dbReference type="Rhea" id="RHEA:37067"/>
        <dbReference type="Rhea" id="RHEA-COMP:10375"/>
        <dbReference type="Rhea" id="RHEA-COMP:10376"/>
        <dbReference type="Rhea" id="RHEA-COMP:14737"/>
        <dbReference type="Rhea" id="RHEA-COMP:14739"/>
        <dbReference type="ChEBI" id="CHEBI:13193"/>
        <dbReference type="ChEBI" id="CHEBI:15378"/>
        <dbReference type="ChEBI" id="CHEBI:17319"/>
        <dbReference type="ChEBI" id="CHEBI:17499"/>
        <dbReference type="ChEBI" id="CHEBI:29917"/>
        <dbReference type="ChEBI" id="CHEBI:57844"/>
        <dbReference type="ChEBI" id="CHEBI:57856"/>
        <dbReference type="ChEBI" id="CHEBI:59789"/>
        <dbReference type="ChEBI" id="CHEBI:64428"/>
        <dbReference type="ChEBI" id="CHEBI:74415"/>
        <dbReference type="ChEBI" id="CHEBI:74417"/>
        <dbReference type="EC" id="2.8.4.3"/>
    </reaction>
</comment>
<keyword evidence="5 10" id="KW-0949">S-adenosyl-L-methionine</keyword>
<dbReference type="InterPro" id="IPR058240">
    <property type="entry name" value="rSAM_sf"/>
</dbReference>
<comment type="function">
    <text evidence="10">Catalyzes the methylthiolation of an aspartic acid residue of ribosomal protein uS12.</text>
</comment>
<dbReference type="FunFam" id="3.80.30.20:FF:000001">
    <property type="entry name" value="tRNA-2-methylthio-N(6)-dimethylallyladenosine synthase 2"/>
    <property type="match status" value="1"/>
</dbReference>
<dbReference type="InterPro" id="IPR013848">
    <property type="entry name" value="Methylthiotransferase_N"/>
</dbReference>
<dbReference type="Pfam" id="PF04055">
    <property type="entry name" value="Radical_SAM"/>
    <property type="match status" value="1"/>
</dbReference>
<dbReference type="InterPro" id="IPR038135">
    <property type="entry name" value="Methylthiotransferase_N_sf"/>
</dbReference>
<dbReference type="GO" id="GO:0005840">
    <property type="term" value="C:ribosome"/>
    <property type="evidence" value="ECO:0007669"/>
    <property type="project" value="UniProtKB-KW"/>
</dbReference>
<keyword evidence="8 10" id="KW-0411">Iron-sulfur</keyword>
<evidence type="ECO:0000256" key="9">
    <source>
        <dbReference type="ARBA" id="ARBA00051425"/>
    </source>
</evidence>
<keyword evidence="2 10" id="KW-0004">4Fe-4S</keyword>
<dbReference type="SFLD" id="SFLDG01061">
    <property type="entry name" value="methylthiotransferase"/>
    <property type="match status" value="1"/>
</dbReference>
<dbReference type="EMBL" id="SUMG01000003">
    <property type="protein sequence ID" value="NBG87620.1"/>
    <property type="molecule type" value="Genomic_DNA"/>
</dbReference>
<dbReference type="PANTHER" id="PTHR43837:SF1">
    <property type="entry name" value="RIBOSOMAL PROTEIN US12 METHYLTHIOTRANSFERASE RIMO"/>
    <property type="match status" value="1"/>
</dbReference>
<dbReference type="GO" id="GO:0005829">
    <property type="term" value="C:cytosol"/>
    <property type="evidence" value="ECO:0007669"/>
    <property type="project" value="TreeGrafter"/>
</dbReference>